<accession>A0AAV4M712</accession>
<gene>
    <name evidence="1" type="ORF">CEXT_232201</name>
</gene>
<evidence type="ECO:0000313" key="1">
    <source>
        <dbReference type="EMBL" id="GIX68153.1"/>
    </source>
</evidence>
<sequence>MRVATLINQLKERRRQDKFATQSCPLLEESNITFPLNCSQIFPSVVNSVFESFLSLDSIAIDNRQAYASHAR</sequence>
<protein>
    <recommendedName>
        <fullName evidence="3">Reverse transcriptase</fullName>
    </recommendedName>
</protein>
<evidence type="ECO:0008006" key="3">
    <source>
        <dbReference type="Google" id="ProtNLM"/>
    </source>
</evidence>
<dbReference type="AlphaFoldDB" id="A0AAV4M712"/>
<dbReference type="Proteomes" id="UP001054945">
    <property type="component" value="Unassembled WGS sequence"/>
</dbReference>
<proteinExistence type="predicted"/>
<reference evidence="1 2" key="1">
    <citation type="submission" date="2021-06" db="EMBL/GenBank/DDBJ databases">
        <title>Caerostris extrusa draft genome.</title>
        <authorList>
            <person name="Kono N."/>
            <person name="Arakawa K."/>
        </authorList>
    </citation>
    <scope>NUCLEOTIDE SEQUENCE [LARGE SCALE GENOMIC DNA]</scope>
</reference>
<evidence type="ECO:0000313" key="2">
    <source>
        <dbReference type="Proteomes" id="UP001054945"/>
    </source>
</evidence>
<organism evidence="1 2">
    <name type="scientific">Caerostris extrusa</name>
    <name type="common">Bark spider</name>
    <name type="synonym">Caerostris bankana</name>
    <dbReference type="NCBI Taxonomy" id="172846"/>
    <lineage>
        <taxon>Eukaryota</taxon>
        <taxon>Metazoa</taxon>
        <taxon>Ecdysozoa</taxon>
        <taxon>Arthropoda</taxon>
        <taxon>Chelicerata</taxon>
        <taxon>Arachnida</taxon>
        <taxon>Araneae</taxon>
        <taxon>Araneomorphae</taxon>
        <taxon>Entelegynae</taxon>
        <taxon>Araneoidea</taxon>
        <taxon>Araneidae</taxon>
        <taxon>Caerostris</taxon>
    </lineage>
</organism>
<dbReference type="EMBL" id="BPLR01001930">
    <property type="protein sequence ID" value="GIX68153.1"/>
    <property type="molecule type" value="Genomic_DNA"/>
</dbReference>
<comment type="caution">
    <text evidence="1">The sequence shown here is derived from an EMBL/GenBank/DDBJ whole genome shotgun (WGS) entry which is preliminary data.</text>
</comment>
<name>A0AAV4M712_CAEEX</name>
<keyword evidence="2" id="KW-1185">Reference proteome</keyword>